<name>A0ABR3V0T1_9PEZI</name>
<dbReference type="Proteomes" id="UP001586593">
    <property type="component" value="Unassembled WGS sequence"/>
</dbReference>
<keyword evidence="3" id="KW-1185">Reference proteome</keyword>
<evidence type="ECO:0000313" key="3">
    <source>
        <dbReference type="Proteomes" id="UP001586593"/>
    </source>
</evidence>
<comment type="caution">
    <text evidence="2">The sequence shown here is derived from an EMBL/GenBank/DDBJ whole genome shotgun (WGS) entry which is preliminary data.</text>
</comment>
<protein>
    <submittedName>
        <fullName evidence="2">Uncharacterized protein</fullName>
    </submittedName>
</protein>
<keyword evidence="1" id="KW-0472">Membrane</keyword>
<feature type="transmembrane region" description="Helical" evidence="1">
    <location>
        <begin position="96"/>
        <end position="114"/>
    </location>
</feature>
<proteinExistence type="predicted"/>
<keyword evidence="1" id="KW-1133">Transmembrane helix</keyword>
<reference evidence="2 3" key="1">
    <citation type="journal article" date="2024" name="Commun. Biol.">
        <title>Comparative genomic analysis of thermophilic fungi reveals convergent evolutionary adaptations and gene losses.</title>
        <authorList>
            <person name="Steindorff A.S."/>
            <person name="Aguilar-Pontes M.V."/>
            <person name="Robinson A.J."/>
            <person name="Andreopoulos B."/>
            <person name="LaButti K."/>
            <person name="Kuo A."/>
            <person name="Mondo S."/>
            <person name="Riley R."/>
            <person name="Otillar R."/>
            <person name="Haridas S."/>
            <person name="Lipzen A."/>
            <person name="Grimwood J."/>
            <person name="Schmutz J."/>
            <person name="Clum A."/>
            <person name="Reid I.D."/>
            <person name="Moisan M.C."/>
            <person name="Butler G."/>
            <person name="Nguyen T.T.M."/>
            <person name="Dewar K."/>
            <person name="Conant G."/>
            <person name="Drula E."/>
            <person name="Henrissat B."/>
            <person name="Hansel C."/>
            <person name="Singer S."/>
            <person name="Hutchinson M.I."/>
            <person name="de Vries R.P."/>
            <person name="Natvig D.O."/>
            <person name="Powell A.J."/>
            <person name="Tsang A."/>
            <person name="Grigoriev I.V."/>
        </authorList>
    </citation>
    <scope>NUCLEOTIDE SEQUENCE [LARGE SCALE GENOMIC DNA]</scope>
    <source>
        <strain evidence="2 3">ATCC 24622</strain>
    </source>
</reference>
<organism evidence="2 3">
    <name type="scientific">Phialemonium thermophilum</name>
    <dbReference type="NCBI Taxonomy" id="223376"/>
    <lineage>
        <taxon>Eukaryota</taxon>
        <taxon>Fungi</taxon>
        <taxon>Dikarya</taxon>
        <taxon>Ascomycota</taxon>
        <taxon>Pezizomycotina</taxon>
        <taxon>Sordariomycetes</taxon>
        <taxon>Sordariomycetidae</taxon>
        <taxon>Cephalothecales</taxon>
        <taxon>Cephalothecaceae</taxon>
        <taxon>Phialemonium</taxon>
    </lineage>
</organism>
<keyword evidence="1" id="KW-0812">Transmembrane</keyword>
<gene>
    <name evidence="2" type="ORF">VTK73DRAFT_5681</name>
</gene>
<evidence type="ECO:0000256" key="1">
    <source>
        <dbReference type="SAM" id="Phobius"/>
    </source>
</evidence>
<sequence>MLVIQAAKQFIQVLPQCLRHLRPSALGTSGGVVPRCLSYQRGGSAACVRIACGFVRAGATSKPRRLAQPAHRLSALPRLCLPPTLRTRDRIPPLCHTWTLALLVVCCALAVAALEGVERRRMANAAPWPTNPDCLLRETRTPATRRR</sequence>
<accession>A0ABR3V0T1</accession>
<dbReference type="EMBL" id="JAZHXJ010003172">
    <property type="protein sequence ID" value="KAL1835403.1"/>
    <property type="molecule type" value="Genomic_DNA"/>
</dbReference>
<evidence type="ECO:0000313" key="2">
    <source>
        <dbReference type="EMBL" id="KAL1835403.1"/>
    </source>
</evidence>